<sequence>MKIIFFEYMQQPRFWIARDDDGYWLVPAKDQGWHERSPFVGRVSHLDDLSDFDGIDLGLPD</sequence>
<dbReference type="Proteomes" id="UP001589844">
    <property type="component" value="Unassembled WGS sequence"/>
</dbReference>
<dbReference type="RefSeq" id="WP_390214170.1">
    <property type="nucleotide sequence ID" value="NZ_JBHLXJ010000018.1"/>
</dbReference>
<comment type="caution">
    <text evidence="1">The sequence shown here is derived from an EMBL/GenBank/DDBJ whole genome shotgun (WGS) entry which is preliminary data.</text>
</comment>
<organism evidence="1 2">
    <name type="scientific">Undibacterium danionis</name>
    <dbReference type="NCBI Taxonomy" id="1812100"/>
    <lineage>
        <taxon>Bacteria</taxon>
        <taxon>Pseudomonadati</taxon>
        <taxon>Pseudomonadota</taxon>
        <taxon>Betaproteobacteria</taxon>
        <taxon>Burkholderiales</taxon>
        <taxon>Oxalobacteraceae</taxon>
        <taxon>Undibacterium</taxon>
    </lineage>
</organism>
<keyword evidence="2" id="KW-1185">Reference proteome</keyword>
<gene>
    <name evidence="1" type="ORF">ACFFJH_17190</name>
</gene>
<reference evidence="1 2" key="1">
    <citation type="submission" date="2024-09" db="EMBL/GenBank/DDBJ databases">
        <authorList>
            <person name="Sun Q."/>
            <person name="Mori K."/>
        </authorList>
    </citation>
    <scope>NUCLEOTIDE SEQUENCE [LARGE SCALE GENOMIC DNA]</scope>
    <source>
        <strain evidence="1 2">CCM 8677</strain>
    </source>
</reference>
<protein>
    <submittedName>
        <fullName evidence="1">Uncharacterized protein</fullName>
    </submittedName>
</protein>
<accession>A0ABV6II93</accession>
<dbReference type="EMBL" id="JBHLXJ010000018">
    <property type="protein sequence ID" value="MFC0351560.1"/>
    <property type="molecule type" value="Genomic_DNA"/>
</dbReference>
<evidence type="ECO:0000313" key="1">
    <source>
        <dbReference type="EMBL" id="MFC0351560.1"/>
    </source>
</evidence>
<proteinExistence type="predicted"/>
<name>A0ABV6II93_9BURK</name>
<evidence type="ECO:0000313" key="2">
    <source>
        <dbReference type="Proteomes" id="UP001589844"/>
    </source>
</evidence>